<evidence type="ECO:0000313" key="1">
    <source>
        <dbReference type="EMBL" id="MBJ6723301.1"/>
    </source>
</evidence>
<dbReference type="RefSeq" id="WP_199382139.1">
    <property type="nucleotide sequence ID" value="NZ_JAEMHM010000001.1"/>
</dbReference>
<evidence type="ECO:0000313" key="2">
    <source>
        <dbReference type="Proteomes" id="UP000636888"/>
    </source>
</evidence>
<protein>
    <submittedName>
        <fullName evidence="1">Uncharacterized protein</fullName>
    </submittedName>
</protein>
<gene>
    <name evidence="1" type="ORF">JFN93_01150</name>
</gene>
<keyword evidence="2" id="KW-1185">Reference proteome</keyword>
<name>A0A8J7LXL4_9BACT</name>
<dbReference type="AlphaFoldDB" id="A0A8J7LXL4"/>
<organism evidence="1 2">
    <name type="scientific">Geomesophilobacter sediminis</name>
    <dbReference type="NCBI Taxonomy" id="2798584"/>
    <lineage>
        <taxon>Bacteria</taxon>
        <taxon>Pseudomonadati</taxon>
        <taxon>Thermodesulfobacteriota</taxon>
        <taxon>Desulfuromonadia</taxon>
        <taxon>Geobacterales</taxon>
        <taxon>Geobacteraceae</taxon>
        <taxon>Geomesophilobacter</taxon>
    </lineage>
</organism>
<reference evidence="1" key="1">
    <citation type="submission" date="2020-12" db="EMBL/GenBank/DDBJ databases">
        <title>Geomonas sp. Red875, isolated from river sediment.</title>
        <authorList>
            <person name="Xu Z."/>
            <person name="Zhang Z."/>
            <person name="Masuda Y."/>
            <person name="Itoh H."/>
            <person name="Senoo K."/>
        </authorList>
    </citation>
    <scope>NUCLEOTIDE SEQUENCE</scope>
    <source>
        <strain evidence="1">Red875</strain>
    </source>
</reference>
<accession>A0A8J7LXL4</accession>
<sequence>MVKEVACQQVLLPDHSVHSVQWIDLPEVGELPIGCASFLLERYLNHIRKCTFGMVRPVQTASGVSFRLLVIPLLSFEPPRFDVVNEGERVLLPICGGVLLRKGEADGSFSLAGWKLDAGVRIQAELTGYHPLLLGKVPPSALGRMFYRYTQGFIHRLVTVSYLAVVAGELIGKKVEARVREVPHQEGRKT</sequence>
<dbReference type="EMBL" id="JAEMHM010000001">
    <property type="protein sequence ID" value="MBJ6723301.1"/>
    <property type="molecule type" value="Genomic_DNA"/>
</dbReference>
<comment type="caution">
    <text evidence="1">The sequence shown here is derived from an EMBL/GenBank/DDBJ whole genome shotgun (WGS) entry which is preliminary data.</text>
</comment>
<dbReference type="Proteomes" id="UP000636888">
    <property type="component" value="Unassembled WGS sequence"/>
</dbReference>
<proteinExistence type="predicted"/>